<proteinExistence type="predicted"/>
<comment type="caution">
    <text evidence="2">The sequence shown here is derived from an EMBL/GenBank/DDBJ whole genome shotgun (WGS) entry which is preliminary data.</text>
</comment>
<sequence length="389" mass="44070">TSSASESGQKRMSRRGHPPAHFAPPPHTAAQSLGFPSCCEQALEQVSRVVAATCTLPAQNRARQHNNDLQMLLDRDLFCLNDRKTCRLTQIQRFKLLRELAAFFVQEEAKFPKDDAQKNAYRYGLFETIFLGREGESMLHAARLQVLFKLASYSVQHPSLSIFVPMAQWLRKMIGRTSHPEELIGLLVEHFILPDPALRMYEFLLPIPVSAPEFGFIFLALAPRDNCVGYAMASIAVACLYGNYEEFLEMMADFPDKLAVPFAKHSFMCLAKYALQKDESDEEEDEKARNNEEGDKEAMEVEEEEGKENEEDEKEKEKEDDPEEGEVPLDSLEQRLSRALAIVVNGWNVRGVKLEIDGDILSKMTSTTRRRNLVEALGVERGKKVAVKK</sequence>
<dbReference type="PANTHER" id="PTHR14540:SF2">
    <property type="entry name" value="INTEGRATOR COMPLEX SUBUNIT 15"/>
    <property type="match status" value="1"/>
</dbReference>
<dbReference type="Proteomes" id="UP001432322">
    <property type="component" value="Unassembled WGS sequence"/>
</dbReference>
<evidence type="ECO:0000256" key="1">
    <source>
        <dbReference type="SAM" id="MobiDB-lite"/>
    </source>
</evidence>
<evidence type="ECO:0000313" key="2">
    <source>
        <dbReference type="EMBL" id="GMT19189.1"/>
    </source>
</evidence>
<feature type="region of interest" description="Disordered" evidence="1">
    <location>
        <begin position="279"/>
        <end position="330"/>
    </location>
</feature>
<feature type="non-terminal residue" evidence="2">
    <location>
        <position position="1"/>
    </location>
</feature>
<dbReference type="InterPro" id="IPR027844">
    <property type="entry name" value="INTS15"/>
</dbReference>
<reference evidence="2" key="1">
    <citation type="submission" date="2023-10" db="EMBL/GenBank/DDBJ databases">
        <title>Genome assembly of Pristionchus species.</title>
        <authorList>
            <person name="Yoshida K."/>
            <person name="Sommer R.J."/>
        </authorList>
    </citation>
    <scope>NUCLEOTIDE SEQUENCE</scope>
    <source>
        <strain evidence="2">RS5133</strain>
    </source>
</reference>
<dbReference type="EMBL" id="BTSY01000003">
    <property type="protein sequence ID" value="GMT19189.1"/>
    <property type="molecule type" value="Genomic_DNA"/>
</dbReference>
<dbReference type="Pfam" id="PF14964">
    <property type="entry name" value="INTS15"/>
    <property type="match status" value="1"/>
</dbReference>
<keyword evidence="3" id="KW-1185">Reference proteome</keyword>
<feature type="compositionally biased region" description="Basic and acidic residues" evidence="1">
    <location>
        <begin position="286"/>
        <end position="299"/>
    </location>
</feature>
<accession>A0AAV5VI67</accession>
<feature type="region of interest" description="Disordered" evidence="1">
    <location>
        <begin position="1"/>
        <end position="28"/>
    </location>
</feature>
<protein>
    <submittedName>
        <fullName evidence="2">Uncharacterized protein</fullName>
    </submittedName>
</protein>
<dbReference type="AlphaFoldDB" id="A0AAV5VI67"/>
<organism evidence="2 3">
    <name type="scientific">Pristionchus fissidentatus</name>
    <dbReference type="NCBI Taxonomy" id="1538716"/>
    <lineage>
        <taxon>Eukaryota</taxon>
        <taxon>Metazoa</taxon>
        <taxon>Ecdysozoa</taxon>
        <taxon>Nematoda</taxon>
        <taxon>Chromadorea</taxon>
        <taxon>Rhabditida</taxon>
        <taxon>Rhabditina</taxon>
        <taxon>Diplogasteromorpha</taxon>
        <taxon>Diplogasteroidea</taxon>
        <taxon>Neodiplogasteridae</taxon>
        <taxon>Pristionchus</taxon>
    </lineage>
</organism>
<dbReference type="PANTHER" id="PTHR14540">
    <property type="entry name" value="INTEGRATOR COMPLEX SUBUNIT 15"/>
    <property type="match status" value="1"/>
</dbReference>
<evidence type="ECO:0000313" key="3">
    <source>
        <dbReference type="Proteomes" id="UP001432322"/>
    </source>
</evidence>
<gene>
    <name evidence="2" type="ORF">PFISCL1PPCAC_10486</name>
</gene>
<feature type="compositionally biased region" description="Acidic residues" evidence="1">
    <location>
        <begin position="300"/>
        <end position="327"/>
    </location>
</feature>
<name>A0AAV5VI67_9BILA</name>